<dbReference type="SUPFAM" id="SSF141868">
    <property type="entry name" value="EAL domain-like"/>
    <property type="match status" value="1"/>
</dbReference>
<dbReference type="InterPro" id="IPR011006">
    <property type="entry name" value="CheY-like_superfamily"/>
</dbReference>
<proteinExistence type="predicted"/>
<reference evidence="2 3" key="1">
    <citation type="submission" date="2019-09" db="EMBL/GenBank/DDBJ databases">
        <title>Non-baumannii Acinetobacter spp. carrying blaNDM-1 isolated in China.</title>
        <authorList>
            <person name="Cui C."/>
            <person name="Chen C."/>
            <person name="Sun J."/>
            <person name="Liu Y."/>
        </authorList>
    </citation>
    <scope>NUCLEOTIDE SEQUENCE [LARGE SCALE GENOMIC DNA]</scope>
    <source>
        <strain evidence="2 3">HZE23-1</strain>
    </source>
</reference>
<dbReference type="GO" id="GO:0071111">
    <property type="term" value="F:cyclic-guanylate-specific phosphodiesterase activity"/>
    <property type="evidence" value="ECO:0007669"/>
    <property type="project" value="InterPro"/>
</dbReference>
<dbReference type="SMART" id="SM00052">
    <property type="entry name" value="EAL"/>
    <property type="match status" value="1"/>
</dbReference>
<gene>
    <name evidence="2" type="ORF">FSC10_09805</name>
</gene>
<dbReference type="RefSeq" id="WP_163171573.1">
    <property type="nucleotide sequence ID" value="NZ_CP044463.1"/>
</dbReference>
<accession>A0AAE7BXR6</accession>
<dbReference type="EMBL" id="CP044463">
    <property type="protein sequence ID" value="QIC67644.1"/>
    <property type="molecule type" value="Genomic_DNA"/>
</dbReference>
<sequence length="729" mass="83120">MGSIEVRNPLLSKKLKRTETRLLIIDDNQIIFNQIRDLLTANEYQVDAILLDDLQNFEKQLNFNWDLIIFGRAYDLKYEQALSLVRLSKQPNLPILLLKPDDYQANQYTGYIQKGVYDILNLEYPERFYLGLVRALSFSRLTQSQQHLIEELETAQTQAQLLVEDSNKAVATIQEGIHIQANEDYLKLFSLNSEDDIIGLPLLDLLQPQDLNEFKTRFKKISQGQFELGGFEIHSTNPKIAAVNPLKLEFLASTSEEDALQLTIDTAKTQSATTTEKAAVKPSTLQLLKRELNREPANANALITFSFAAYEPQILNADWAIYTGYFHEVKNFLKEQVRVSLFKLEHDVLVGVIQADSQEILESKLIGLAALTKPQLITVNQQTCSLNLRIGYTKLDGELHDEAQLDQYIARAFSTPLPQAQQSSEFVLDIPSDMLAPAETVPSLEFSIAEPAAAQSASSPVSAPVPTPVTPATAAAPVAMPGSILHALRQCLERGEIHLKYQQLYDKEDSNLYTYEVTSGFIFENKWQDISKLLELREDDELSIKLDRWILVESCKQLHNFITQYPEARLIVNLNRAVLFKDRSFPEFISKLITIIRSKLKHPLTLQFAEEDLILNREDAQKYIRILRDHGAEIAIREFGNSMYSETLLREMDVNALTIHPQLTAQLNSNTEELQEKITGYLEIKPVYLLLRELNDMTSFANAWNVDARFIQGDYFQKKLDHLIDVQER</sequence>
<dbReference type="Pfam" id="PF00563">
    <property type="entry name" value="EAL"/>
    <property type="match status" value="1"/>
</dbReference>
<name>A0AAE7BXR6_9GAMM</name>
<protein>
    <submittedName>
        <fullName evidence="2">EAL domain-containing protein</fullName>
    </submittedName>
</protein>
<dbReference type="InterPro" id="IPR035919">
    <property type="entry name" value="EAL_sf"/>
</dbReference>
<dbReference type="InterPro" id="IPR001633">
    <property type="entry name" value="EAL_dom"/>
</dbReference>
<dbReference type="Proteomes" id="UP000503505">
    <property type="component" value="Chromosome"/>
</dbReference>
<feature type="domain" description="EAL" evidence="1">
    <location>
        <begin position="481"/>
        <end position="729"/>
    </location>
</feature>
<dbReference type="PROSITE" id="PS50883">
    <property type="entry name" value="EAL"/>
    <property type="match status" value="1"/>
</dbReference>
<dbReference type="AlphaFoldDB" id="A0AAE7BXR6"/>
<dbReference type="Gene3D" id="3.30.450.20">
    <property type="entry name" value="PAS domain"/>
    <property type="match status" value="1"/>
</dbReference>
<dbReference type="PANTHER" id="PTHR33121:SF70">
    <property type="entry name" value="SIGNALING PROTEIN YKOW"/>
    <property type="match status" value="1"/>
</dbReference>
<evidence type="ECO:0000259" key="1">
    <source>
        <dbReference type="PROSITE" id="PS50883"/>
    </source>
</evidence>
<dbReference type="InterPro" id="IPR050706">
    <property type="entry name" value="Cyclic-di-GMP_PDE-like"/>
</dbReference>
<evidence type="ECO:0000313" key="2">
    <source>
        <dbReference type="EMBL" id="QIC67644.1"/>
    </source>
</evidence>
<dbReference type="SUPFAM" id="SSF52172">
    <property type="entry name" value="CheY-like"/>
    <property type="match status" value="1"/>
</dbReference>
<dbReference type="SUPFAM" id="SSF55785">
    <property type="entry name" value="PYP-like sensor domain (PAS domain)"/>
    <property type="match status" value="1"/>
</dbReference>
<dbReference type="PANTHER" id="PTHR33121">
    <property type="entry name" value="CYCLIC DI-GMP PHOSPHODIESTERASE PDEF"/>
    <property type="match status" value="1"/>
</dbReference>
<organism evidence="2 3">
    <name type="scientific">Acinetobacter schindleri</name>
    <dbReference type="NCBI Taxonomy" id="108981"/>
    <lineage>
        <taxon>Bacteria</taxon>
        <taxon>Pseudomonadati</taxon>
        <taxon>Pseudomonadota</taxon>
        <taxon>Gammaproteobacteria</taxon>
        <taxon>Moraxellales</taxon>
        <taxon>Moraxellaceae</taxon>
        <taxon>Acinetobacter</taxon>
    </lineage>
</organism>
<dbReference type="Gene3D" id="3.20.20.450">
    <property type="entry name" value="EAL domain"/>
    <property type="match status" value="1"/>
</dbReference>
<evidence type="ECO:0000313" key="3">
    <source>
        <dbReference type="Proteomes" id="UP000503505"/>
    </source>
</evidence>
<dbReference type="InterPro" id="IPR035965">
    <property type="entry name" value="PAS-like_dom_sf"/>
</dbReference>